<proteinExistence type="predicted"/>
<feature type="region of interest" description="Disordered" evidence="1">
    <location>
        <begin position="603"/>
        <end position="647"/>
    </location>
</feature>
<feature type="region of interest" description="Disordered" evidence="1">
    <location>
        <begin position="120"/>
        <end position="186"/>
    </location>
</feature>
<feature type="compositionally biased region" description="Acidic residues" evidence="1">
    <location>
        <begin position="27"/>
        <end position="40"/>
    </location>
</feature>
<evidence type="ECO:0000313" key="2">
    <source>
        <dbReference type="EMBL" id="KAG0005181.1"/>
    </source>
</evidence>
<feature type="region of interest" description="Disordered" evidence="1">
    <location>
        <begin position="221"/>
        <end position="254"/>
    </location>
</feature>
<feature type="compositionally biased region" description="Polar residues" evidence="1">
    <location>
        <begin position="633"/>
        <end position="647"/>
    </location>
</feature>
<comment type="caution">
    <text evidence="2">The sequence shown here is derived from an EMBL/GenBank/DDBJ whole genome shotgun (WGS) entry which is preliminary data.</text>
</comment>
<dbReference type="Gene3D" id="3.80.10.10">
    <property type="entry name" value="Ribonuclease Inhibitor"/>
    <property type="match status" value="1"/>
</dbReference>
<gene>
    <name evidence="2" type="ORF">BGZ65_011784</name>
</gene>
<dbReference type="AlphaFoldDB" id="A0A9P6SUL9"/>
<accession>A0A9P6SUL9</accession>
<keyword evidence="3" id="KW-1185">Reference proteome</keyword>
<dbReference type="Proteomes" id="UP000749646">
    <property type="component" value="Unassembled WGS sequence"/>
</dbReference>
<dbReference type="InterPro" id="IPR032675">
    <property type="entry name" value="LRR_dom_sf"/>
</dbReference>
<organism evidence="2 3">
    <name type="scientific">Modicella reniformis</name>
    <dbReference type="NCBI Taxonomy" id="1440133"/>
    <lineage>
        <taxon>Eukaryota</taxon>
        <taxon>Fungi</taxon>
        <taxon>Fungi incertae sedis</taxon>
        <taxon>Mucoromycota</taxon>
        <taxon>Mortierellomycotina</taxon>
        <taxon>Mortierellomycetes</taxon>
        <taxon>Mortierellales</taxon>
        <taxon>Mortierellaceae</taxon>
        <taxon>Modicella</taxon>
    </lineage>
</organism>
<name>A0A9P6SUL9_9FUNG</name>
<protein>
    <submittedName>
        <fullName evidence="2">Uncharacterized protein</fullName>
    </submittedName>
</protein>
<reference evidence="2" key="1">
    <citation type="journal article" date="2020" name="Fungal Divers.">
        <title>Resolving the Mortierellaceae phylogeny through synthesis of multi-gene phylogenetics and phylogenomics.</title>
        <authorList>
            <person name="Vandepol N."/>
            <person name="Liber J."/>
            <person name="Desiro A."/>
            <person name="Na H."/>
            <person name="Kennedy M."/>
            <person name="Barry K."/>
            <person name="Grigoriev I.V."/>
            <person name="Miller A.N."/>
            <person name="O'Donnell K."/>
            <person name="Stajich J.E."/>
            <person name="Bonito G."/>
        </authorList>
    </citation>
    <scope>NUCLEOTIDE SEQUENCE</scope>
    <source>
        <strain evidence="2">MES-2147</strain>
    </source>
</reference>
<evidence type="ECO:0000256" key="1">
    <source>
        <dbReference type="SAM" id="MobiDB-lite"/>
    </source>
</evidence>
<feature type="compositionally biased region" description="Low complexity" evidence="1">
    <location>
        <begin position="614"/>
        <end position="627"/>
    </location>
</feature>
<dbReference type="OrthoDB" id="2384301at2759"/>
<feature type="region of interest" description="Disordered" evidence="1">
    <location>
        <begin position="1"/>
        <end position="44"/>
    </location>
</feature>
<dbReference type="EMBL" id="JAAAHW010000206">
    <property type="protein sequence ID" value="KAG0005181.1"/>
    <property type="molecule type" value="Genomic_DNA"/>
</dbReference>
<feature type="compositionally biased region" description="Basic and acidic residues" evidence="1">
    <location>
        <begin position="120"/>
        <end position="129"/>
    </location>
</feature>
<feature type="compositionally biased region" description="Basic and acidic residues" evidence="1">
    <location>
        <begin position="140"/>
        <end position="172"/>
    </location>
</feature>
<evidence type="ECO:0000313" key="3">
    <source>
        <dbReference type="Proteomes" id="UP000749646"/>
    </source>
</evidence>
<feature type="compositionally biased region" description="Polar residues" evidence="1">
    <location>
        <begin position="174"/>
        <end position="186"/>
    </location>
</feature>
<sequence length="896" mass="99587">MNRSRSSAGPLSPPTFWRRDDKSTEPADSEDSSEEDETNGDFDTSIHLSEPFQLLLISTRFADAAVQALWRNLVFHGRDTYQMEALLSTLLMEDGLSDRQADHEGQLLYDLGKVRELAGKREHEDKDQDGNEDASEATGTEERDRRCARAEKRSSVDGDSRNSNDDSSDLHQPHWQTNEESGTRSSWIESWKQIPRFQESSTGGHRPRIENATRQVSSVGGMAQKPGYMRGPSITTGWGERTRTGRARSSSGMKPHQARWSYRRYVRRVVLNFSHPQASAKMLVKVLECLQSQCPDQILALDVHVNEKMRSAGLEKTEVLERLFGSRFSKLRYLRLQGGFVDNQLLYALIKGLGPSEPVPRSDMSSAYSSIPPVYSVASCRLSQVFLGPGSVTDSAVEKLIAAAGHSLEVFAVTSCVDIGGGALADLLTRCPKLRVLGVHRSLARDRDLLEGLGIEIEAAGVNHPLANPNDQSVQGFSGVALKNPLSTALPPRTVRKTIVAPLERLELGMVKLTRVSIAEILKGTCGTLRFLVLETQHFSEGFLTEVITPYCTRLEGLYFDDPEQLQRQQQLMQGLGFSAGRRGAHLPKGQFDFGRVRRTFYSDPNRPTQDIPSSQQRQQQQQEQSSDCMFGTPSQEQSGSSRFKPQSKVSAWLGETSTEEWIAYGDCALWTSAASPSVSFENGGFPSGGGQGMMAHQHPRRQPLPYHHAYHNPIFMASMPTSTSTTATPGFNPHNLDQHYHNINHNTNLQHQYNPFLGDYDDVLQRFRVTRGTVENMLQTLRHLVAFTVMHMDFIQESQGISEWKALMRQDELWLQSTGFRALQVQRDKTREVQGFLDAIVVGLESSDKAGYGGAGMNGLLFSHEISHQVNGLIPGLGDECAGCEVALSNIRGHV</sequence>